<dbReference type="EMBL" id="CP039690">
    <property type="protein sequence ID" value="QCI68269.1"/>
    <property type="molecule type" value="Genomic_DNA"/>
</dbReference>
<organism evidence="2 3">
    <name type="scientific">Phreatobacter stygius</name>
    <dbReference type="NCBI Taxonomy" id="1940610"/>
    <lineage>
        <taxon>Bacteria</taxon>
        <taxon>Pseudomonadati</taxon>
        <taxon>Pseudomonadota</taxon>
        <taxon>Alphaproteobacteria</taxon>
        <taxon>Hyphomicrobiales</taxon>
        <taxon>Phreatobacteraceae</taxon>
        <taxon>Phreatobacter</taxon>
    </lineage>
</organism>
<reference evidence="2 3" key="1">
    <citation type="submission" date="2019-04" db="EMBL/GenBank/DDBJ databases">
        <title>Phreatobacter aquaticus sp. nov.</title>
        <authorList>
            <person name="Choi A."/>
        </authorList>
    </citation>
    <scope>NUCLEOTIDE SEQUENCE [LARGE SCALE GENOMIC DNA]</scope>
    <source>
        <strain evidence="2 3">KCTC 52518</strain>
    </source>
</reference>
<accession>A0A4D7B3C8</accession>
<sequence>MLALRGQLHDLCALPLEPYLRRLKKARRPVFVTTSSACWRGYVAHWVVRDDALYLVDLAGWMERDGEPIQASLEVALPWLKPPVLATWVSDWLRCPEGRRISYRHFGFESRYERDRKLRVEKGRVLEEWLRLNPPEPIWYRIAPGGGRTRFEVPHSGEPELDDPFPPEATPQGHHFWGQPPAVDQDEGDDLGADDVTWPPRGLGL</sequence>
<protein>
    <submittedName>
        <fullName evidence="2">Uncharacterized protein</fullName>
    </submittedName>
</protein>
<proteinExistence type="predicted"/>
<feature type="region of interest" description="Disordered" evidence="1">
    <location>
        <begin position="151"/>
        <end position="205"/>
    </location>
</feature>
<evidence type="ECO:0000313" key="3">
    <source>
        <dbReference type="Proteomes" id="UP000298781"/>
    </source>
</evidence>
<dbReference type="KEGG" id="pstg:E8M01_31020"/>
<name>A0A4D7B3C8_9HYPH</name>
<dbReference type="Proteomes" id="UP000298781">
    <property type="component" value="Chromosome"/>
</dbReference>
<feature type="compositionally biased region" description="Acidic residues" evidence="1">
    <location>
        <begin position="184"/>
        <end position="193"/>
    </location>
</feature>
<dbReference type="OrthoDB" id="1438245at2"/>
<keyword evidence="3" id="KW-1185">Reference proteome</keyword>
<evidence type="ECO:0000256" key="1">
    <source>
        <dbReference type="SAM" id="MobiDB-lite"/>
    </source>
</evidence>
<gene>
    <name evidence="2" type="ORF">E8M01_31020</name>
</gene>
<dbReference type="RefSeq" id="WP_136963688.1">
    <property type="nucleotide sequence ID" value="NZ_CP039690.1"/>
</dbReference>
<evidence type="ECO:0000313" key="2">
    <source>
        <dbReference type="EMBL" id="QCI68269.1"/>
    </source>
</evidence>
<dbReference type="AlphaFoldDB" id="A0A4D7B3C8"/>